<feature type="transmembrane region" description="Helical" evidence="9">
    <location>
        <begin position="220"/>
        <end position="244"/>
    </location>
</feature>
<sequence>MWDLFITFLVLITCVYAPYSLAFSENFSSTLLIFDSVVNLFFLIDMTINMFSAYVDADFKIVDNLRAITSQYIRTWFIVDLISIIPFDLILIGKVQTYGLNKISRMYRLVRLARVSRMMKVLHEKNNFIRKITSYVNISIGARRLLSLTLILILLQHVTTCIWIFFASLNKDNKKNWIYMFGFEDLPDYELYIVAFYFTVTTIMTVGYGDITAKSVPERILCIFLMLIGVVAVSFATGAISSIISNQDTVEQKLKEKMTTIESIKVEYNIEEGLFNRIVKAVKYDHNQNSKDVHEFMEELPTKLRIELAMAIHKKMYSGIKFFQNRDNSFIAWIGTFLRPINIQEMEFIFKEGEEITEIYFLVQGSAGYVLPRFNNKIYIEIEKGDHFGHVDLANDRDYFKNQKINKKKKKKQQQVTLLRMFTIQAQETCDLLTMTLEDLEKMNQEFPNIAKELMDDATDRLNKNVAIKVNCIREQELQQARNSQDLRSRLSAAFLSGLHKTMQNMESEKAAETSGSGVGLVRRKTLNTNQFPERGKTSVGKSGFYNNKNRSGVYSGKKGGGGEFQSGKKSSFQTEEDPKTPNERQGTGGGNPNDSFSANLNDTGGQAMHKNANEAEALKSRLQNIKNSAIDERKISFKTLPLAAKKKRTMVWRTSTATRAMRILSCLMKSNTP</sequence>
<keyword evidence="6 9" id="KW-0472">Membrane</keyword>
<dbReference type="InterPro" id="IPR000595">
    <property type="entry name" value="cNMP-bd_dom"/>
</dbReference>
<dbReference type="PRINTS" id="PR01463">
    <property type="entry name" value="EAGCHANLFMLY"/>
</dbReference>
<evidence type="ECO:0000256" key="6">
    <source>
        <dbReference type="ARBA" id="ARBA00023136"/>
    </source>
</evidence>
<evidence type="ECO:0000259" key="11">
    <source>
        <dbReference type="PROSITE" id="PS50042"/>
    </source>
</evidence>
<comment type="caution">
    <text evidence="12">The sequence shown here is derived from an EMBL/GenBank/DDBJ whole genome shotgun (WGS) entry which is preliminary data.</text>
</comment>
<dbReference type="CDD" id="cd00038">
    <property type="entry name" value="CAP_ED"/>
    <property type="match status" value="1"/>
</dbReference>
<dbReference type="FunFam" id="1.10.287.70:FF:000123">
    <property type="entry name" value="Potassium channel KAT3"/>
    <property type="match status" value="1"/>
</dbReference>
<dbReference type="GO" id="GO:0016020">
    <property type="term" value="C:membrane"/>
    <property type="evidence" value="ECO:0007669"/>
    <property type="project" value="UniProtKB-SubCell"/>
</dbReference>
<feature type="transmembrane region" description="Helical" evidence="9">
    <location>
        <begin position="189"/>
        <end position="208"/>
    </location>
</feature>
<dbReference type="PANTHER" id="PTHR47823">
    <property type="entry name" value="ION_TRANS DOMAIN-CONTAINING PROTEIN"/>
    <property type="match status" value="1"/>
</dbReference>
<dbReference type="SUPFAM" id="SSF51206">
    <property type="entry name" value="cAMP-binding domain-like"/>
    <property type="match status" value="1"/>
</dbReference>
<feature type="region of interest" description="Disordered" evidence="8">
    <location>
        <begin position="506"/>
        <end position="607"/>
    </location>
</feature>
<dbReference type="Proteomes" id="UP000785679">
    <property type="component" value="Unassembled WGS sequence"/>
</dbReference>
<dbReference type="InterPro" id="IPR014710">
    <property type="entry name" value="RmlC-like_jellyroll"/>
</dbReference>
<dbReference type="GO" id="GO:0005249">
    <property type="term" value="F:voltage-gated potassium channel activity"/>
    <property type="evidence" value="ECO:0007669"/>
    <property type="project" value="InterPro"/>
</dbReference>
<organism evidence="12 13">
    <name type="scientific">Halteria grandinella</name>
    <dbReference type="NCBI Taxonomy" id="5974"/>
    <lineage>
        <taxon>Eukaryota</taxon>
        <taxon>Sar</taxon>
        <taxon>Alveolata</taxon>
        <taxon>Ciliophora</taxon>
        <taxon>Intramacronucleata</taxon>
        <taxon>Spirotrichea</taxon>
        <taxon>Stichotrichia</taxon>
        <taxon>Sporadotrichida</taxon>
        <taxon>Halteriidae</taxon>
        <taxon>Halteria</taxon>
    </lineage>
</organism>
<evidence type="ECO:0000256" key="9">
    <source>
        <dbReference type="SAM" id="Phobius"/>
    </source>
</evidence>
<comment type="subcellular location">
    <subcellularLocation>
        <location evidence="1">Membrane</location>
        <topology evidence="1">Multi-pass membrane protein</topology>
    </subcellularLocation>
</comment>
<reference evidence="12" key="1">
    <citation type="submission" date="2019-06" db="EMBL/GenBank/DDBJ databases">
        <authorList>
            <person name="Zheng W."/>
        </authorList>
    </citation>
    <scope>NUCLEOTIDE SEQUENCE</scope>
    <source>
        <strain evidence="12">QDHG01</strain>
    </source>
</reference>
<dbReference type="Pfam" id="PF00520">
    <property type="entry name" value="Ion_trans"/>
    <property type="match status" value="1"/>
</dbReference>
<dbReference type="InterPro" id="IPR005821">
    <property type="entry name" value="Ion_trans_dom"/>
</dbReference>
<dbReference type="AlphaFoldDB" id="A0A8J8T9J8"/>
<keyword evidence="4 9" id="KW-1133">Transmembrane helix</keyword>
<evidence type="ECO:0000313" key="12">
    <source>
        <dbReference type="EMBL" id="TNV87587.1"/>
    </source>
</evidence>
<keyword evidence="5" id="KW-0406">Ion transport</keyword>
<evidence type="ECO:0000313" key="13">
    <source>
        <dbReference type="Proteomes" id="UP000785679"/>
    </source>
</evidence>
<evidence type="ECO:0000256" key="5">
    <source>
        <dbReference type="ARBA" id="ARBA00023065"/>
    </source>
</evidence>
<name>A0A8J8T9J8_HALGN</name>
<keyword evidence="10" id="KW-0732">Signal</keyword>
<keyword evidence="3 9" id="KW-0812">Transmembrane</keyword>
<dbReference type="Gene3D" id="1.10.287.70">
    <property type="match status" value="1"/>
</dbReference>
<evidence type="ECO:0000256" key="8">
    <source>
        <dbReference type="SAM" id="MobiDB-lite"/>
    </source>
</evidence>
<feature type="compositionally biased region" description="Polar residues" evidence="8">
    <location>
        <begin position="593"/>
        <end position="605"/>
    </location>
</feature>
<dbReference type="InterPro" id="IPR003938">
    <property type="entry name" value="K_chnl_volt-dep_EAG/ELK/ERG"/>
</dbReference>
<evidence type="ECO:0000256" key="3">
    <source>
        <dbReference type="ARBA" id="ARBA00022692"/>
    </source>
</evidence>
<dbReference type="InterPro" id="IPR018490">
    <property type="entry name" value="cNMP-bd_dom_sf"/>
</dbReference>
<dbReference type="Gene3D" id="2.60.120.10">
    <property type="entry name" value="Jelly Rolls"/>
    <property type="match status" value="1"/>
</dbReference>
<dbReference type="EMBL" id="RRYP01000329">
    <property type="protein sequence ID" value="TNV87587.1"/>
    <property type="molecule type" value="Genomic_DNA"/>
</dbReference>
<feature type="transmembrane region" description="Helical" evidence="9">
    <location>
        <begin position="145"/>
        <end position="169"/>
    </location>
</feature>
<proteinExistence type="predicted"/>
<evidence type="ECO:0000256" key="7">
    <source>
        <dbReference type="ARBA" id="ARBA00023303"/>
    </source>
</evidence>
<protein>
    <recommendedName>
        <fullName evidence="11">Cyclic nucleotide-binding domain-containing protein</fullName>
    </recommendedName>
</protein>
<keyword evidence="2" id="KW-0813">Transport</keyword>
<evidence type="ECO:0000256" key="4">
    <source>
        <dbReference type="ARBA" id="ARBA00022989"/>
    </source>
</evidence>
<evidence type="ECO:0000256" key="10">
    <source>
        <dbReference type="SAM" id="SignalP"/>
    </source>
</evidence>
<dbReference type="PANTHER" id="PTHR47823:SF9">
    <property type="entry name" value="CHROMOSOME UNDETERMINED SCAFFOLD_10, WHOLE GENOME SHOTGUN SEQUENCE"/>
    <property type="match status" value="1"/>
</dbReference>
<dbReference type="PROSITE" id="PS50042">
    <property type="entry name" value="CNMP_BINDING_3"/>
    <property type="match status" value="1"/>
</dbReference>
<feature type="signal peptide" evidence="10">
    <location>
        <begin position="1"/>
        <end position="22"/>
    </location>
</feature>
<keyword evidence="7" id="KW-0407">Ion channel</keyword>
<dbReference type="OrthoDB" id="298434at2759"/>
<feature type="domain" description="Cyclic nucleotide-binding" evidence="11">
    <location>
        <begin position="322"/>
        <end position="461"/>
    </location>
</feature>
<keyword evidence="13" id="KW-1185">Reference proteome</keyword>
<evidence type="ECO:0000256" key="2">
    <source>
        <dbReference type="ARBA" id="ARBA00022448"/>
    </source>
</evidence>
<gene>
    <name evidence="12" type="ORF">FGO68_gene17233</name>
</gene>
<accession>A0A8J8T9J8</accession>
<feature type="transmembrane region" description="Helical" evidence="9">
    <location>
        <begin position="32"/>
        <end position="55"/>
    </location>
</feature>
<feature type="chain" id="PRO_5035225270" description="Cyclic nucleotide-binding domain-containing protein" evidence="10">
    <location>
        <begin position="23"/>
        <end position="674"/>
    </location>
</feature>
<evidence type="ECO:0000256" key="1">
    <source>
        <dbReference type="ARBA" id="ARBA00004141"/>
    </source>
</evidence>
<dbReference type="SUPFAM" id="SSF81324">
    <property type="entry name" value="Voltage-gated potassium channels"/>
    <property type="match status" value="1"/>
</dbReference>